<comment type="similarity">
    <text evidence="3">Belongs to the LDAF1 family.</text>
</comment>
<dbReference type="GO" id="GO:0005789">
    <property type="term" value="C:endoplasmic reticulum membrane"/>
    <property type="evidence" value="ECO:0007669"/>
    <property type="project" value="UniProtKB-SubCell"/>
</dbReference>
<dbReference type="InterPro" id="IPR029709">
    <property type="entry name" value="LDAF1"/>
</dbReference>
<proteinExistence type="inferred from homology"/>
<dbReference type="Ensembl" id="ENSOSIT00000009794.1">
    <property type="protein sequence ID" value="ENSOSIP00000009193.1"/>
    <property type="gene ID" value="ENSOSIG00000005854.1"/>
</dbReference>
<keyword evidence="5 9" id="KW-0812">Transmembrane</keyword>
<evidence type="ECO:0000256" key="2">
    <source>
        <dbReference type="ARBA" id="ARBA00004502"/>
    </source>
</evidence>
<dbReference type="AlphaFoldDB" id="A0A8C7X949"/>
<keyword evidence="8 9" id="KW-0472">Membrane</keyword>
<keyword evidence="4" id="KW-0551">Lipid droplet</keyword>
<organism evidence="10 11">
    <name type="scientific">Oryzias sinensis</name>
    <name type="common">Chinese medaka</name>
    <dbReference type="NCBI Taxonomy" id="183150"/>
    <lineage>
        <taxon>Eukaryota</taxon>
        <taxon>Metazoa</taxon>
        <taxon>Chordata</taxon>
        <taxon>Craniata</taxon>
        <taxon>Vertebrata</taxon>
        <taxon>Euteleostomi</taxon>
        <taxon>Actinopterygii</taxon>
        <taxon>Neopterygii</taxon>
        <taxon>Teleostei</taxon>
        <taxon>Neoteleostei</taxon>
        <taxon>Acanthomorphata</taxon>
        <taxon>Ovalentaria</taxon>
        <taxon>Atherinomorphae</taxon>
        <taxon>Beloniformes</taxon>
        <taxon>Adrianichthyidae</taxon>
        <taxon>Oryziinae</taxon>
        <taxon>Oryzias</taxon>
    </lineage>
</organism>
<evidence type="ECO:0000256" key="8">
    <source>
        <dbReference type="ARBA" id="ARBA00023136"/>
    </source>
</evidence>
<evidence type="ECO:0008006" key="12">
    <source>
        <dbReference type="Google" id="ProtNLM"/>
    </source>
</evidence>
<dbReference type="GeneTree" id="ENSGT00940000175471"/>
<dbReference type="PANTHER" id="PTHR14275">
    <property type="entry name" value="PROMETHIN"/>
    <property type="match status" value="1"/>
</dbReference>
<evidence type="ECO:0000256" key="1">
    <source>
        <dbReference type="ARBA" id="ARBA00004477"/>
    </source>
</evidence>
<dbReference type="PANTHER" id="PTHR14275:SF0">
    <property type="entry name" value="LIPID DROPLET ASSEMBLY FACTOR 1"/>
    <property type="match status" value="1"/>
</dbReference>
<evidence type="ECO:0000313" key="10">
    <source>
        <dbReference type="Ensembl" id="ENSOSIP00000009193.1"/>
    </source>
</evidence>
<evidence type="ECO:0000313" key="11">
    <source>
        <dbReference type="Proteomes" id="UP000694383"/>
    </source>
</evidence>
<evidence type="ECO:0000256" key="7">
    <source>
        <dbReference type="ARBA" id="ARBA00022989"/>
    </source>
</evidence>
<evidence type="ECO:0000256" key="9">
    <source>
        <dbReference type="SAM" id="Phobius"/>
    </source>
</evidence>
<keyword evidence="11" id="KW-1185">Reference proteome</keyword>
<keyword evidence="7 9" id="KW-1133">Transmembrane helix</keyword>
<accession>A0A8C7X949</accession>
<feature type="transmembrane region" description="Helical" evidence="9">
    <location>
        <begin position="56"/>
        <end position="85"/>
    </location>
</feature>
<evidence type="ECO:0000256" key="6">
    <source>
        <dbReference type="ARBA" id="ARBA00022824"/>
    </source>
</evidence>
<protein>
    <recommendedName>
        <fullName evidence="12">Promethin</fullName>
    </recommendedName>
</protein>
<reference evidence="10" key="1">
    <citation type="submission" date="2025-08" db="UniProtKB">
        <authorList>
            <consortium name="Ensembl"/>
        </authorList>
    </citation>
    <scope>IDENTIFICATION</scope>
</reference>
<evidence type="ECO:0000256" key="4">
    <source>
        <dbReference type="ARBA" id="ARBA00022677"/>
    </source>
</evidence>
<dbReference type="Pfam" id="PF16015">
    <property type="entry name" value="Promethin"/>
    <property type="match status" value="1"/>
</dbReference>
<sequence length="142" mass="15577">MDVLGEKPSGRSLGEAHFRVCVKVVSLWWIPAEFSLRQVARLMTTRIGQYVSSHPFLALTLLMFSIMAALPVGIFFTFALVTAIISATVILLIVGGLTLLSILVGMALFSLLVSVVVNAFISSIPSQLKNYYTHWAKVVLQH</sequence>
<reference evidence="10" key="2">
    <citation type="submission" date="2025-09" db="UniProtKB">
        <authorList>
            <consortium name="Ensembl"/>
        </authorList>
    </citation>
    <scope>IDENTIFICATION</scope>
</reference>
<keyword evidence="6" id="KW-0256">Endoplasmic reticulum</keyword>
<comment type="subcellular location">
    <subcellularLocation>
        <location evidence="1">Endoplasmic reticulum membrane</location>
        <topology evidence="1">Multi-pass membrane protein</topology>
    </subcellularLocation>
    <subcellularLocation>
        <location evidence="2">Lipid droplet</location>
    </subcellularLocation>
</comment>
<evidence type="ECO:0000256" key="5">
    <source>
        <dbReference type="ARBA" id="ARBA00022692"/>
    </source>
</evidence>
<dbReference type="Proteomes" id="UP000694383">
    <property type="component" value="Unplaced"/>
</dbReference>
<evidence type="ECO:0000256" key="3">
    <source>
        <dbReference type="ARBA" id="ARBA00007618"/>
    </source>
</evidence>
<feature type="transmembrane region" description="Helical" evidence="9">
    <location>
        <begin position="91"/>
        <end position="121"/>
    </location>
</feature>
<name>A0A8C7X949_9TELE</name>
<dbReference type="GO" id="GO:0005811">
    <property type="term" value="C:lipid droplet"/>
    <property type="evidence" value="ECO:0007669"/>
    <property type="project" value="UniProtKB-SubCell"/>
</dbReference>